<evidence type="ECO:0000313" key="3">
    <source>
        <dbReference type="Proteomes" id="UP000297031"/>
    </source>
</evidence>
<name>A0A4P7VK59_9BACT</name>
<protein>
    <submittedName>
        <fullName evidence="2">Uncharacterized protein</fullName>
    </submittedName>
</protein>
<dbReference type="OrthoDB" id="10003894at2"/>
<evidence type="ECO:0000313" key="2">
    <source>
        <dbReference type="EMBL" id="QCD36103.1"/>
    </source>
</evidence>
<accession>A0A4P7VK59</accession>
<proteinExistence type="predicted"/>
<dbReference type="Proteomes" id="UP000297031">
    <property type="component" value="Chromosome"/>
</dbReference>
<reference evidence="2 3" key="1">
    <citation type="submission" date="2019-02" db="EMBL/GenBank/DDBJ databases">
        <title>Isolation and identification of novel species under the genus Muribaculum.</title>
        <authorList>
            <person name="Miyake S."/>
            <person name="Ding Y."/>
            <person name="Low A."/>
            <person name="Soh M."/>
            <person name="Seedorf H."/>
        </authorList>
    </citation>
    <scope>NUCLEOTIDE SEQUENCE [LARGE SCALE GENOMIC DNA]</scope>
    <source>
        <strain evidence="2 3">TLL-A4</strain>
    </source>
</reference>
<dbReference type="AlphaFoldDB" id="A0A4P7VK59"/>
<evidence type="ECO:0000256" key="1">
    <source>
        <dbReference type="SAM" id="SignalP"/>
    </source>
</evidence>
<feature type="signal peptide" evidence="1">
    <location>
        <begin position="1"/>
        <end position="19"/>
    </location>
</feature>
<dbReference type="KEGG" id="mgod:E7746_09535"/>
<dbReference type="RefSeq" id="WP_136410653.1">
    <property type="nucleotide sequence ID" value="NZ_CP039393.1"/>
</dbReference>
<dbReference type="EMBL" id="CP039393">
    <property type="protein sequence ID" value="QCD36103.1"/>
    <property type="molecule type" value="Genomic_DNA"/>
</dbReference>
<keyword evidence="3" id="KW-1185">Reference proteome</keyword>
<organism evidence="2 3">
    <name type="scientific">Muribaculum gordoncarteri</name>
    <dbReference type="NCBI Taxonomy" id="2530390"/>
    <lineage>
        <taxon>Bacteria</taxon>
        <taxon>Pseudomonadati</taxon>
        <taxon>Bacteroidota</taxon>
        <taxon>Bacteroidia</taxon>
        <taxon>Bacteroidales</taxon>
        <taxon>Muribaculaceae</taxon>
        <taxon>Muribaculum</taxon>
    </lineage>
</organism>
<keyword evidence="1" id="KW-0732">Signal</keyword>
<feature type="chain" id="PRO_5020907453" evidence="1">
    <location>
        <begin position="20"/>
        <end position="205"/>
    </location>
</feature>
<sequence>MNNLTKSIFGLCAMCGALAMSSCSDNNPYIGSWVANNQSDITSQFPSATSVTSVMSIDFADNEQKTDGVVNISNIYDINETTASADSVYNIQLKATASISGTWTPDVDDSDDLLLTFDNSSLKIDIDRDGMTVVQDNGNAPSAACLDSIVNTAVTRWSRELTRAFREELSRYSVINDIEAKNEGKMLEFEIQSPETEVYFRRVEP</sequence>
<dbReference type="PROSITE" id="PS51257">
    <property type="entry name" value="PROKAR_LIPOPROTEIN"/>
    <property type="match status" value="1"/>
</dbReference>
<gene>
    <name evidence="2" type="ORF">E7746_09535</name>
</gene>